<accession>A0AAW1PCC7</accession>
<dbReference type="AlphaFoldDB" id="A0AAW1PCC7"/>
<keyword evidence="5" id="KW-0862">Zinc</keyword>
<reference evidence="8 9" key="1">
    <citation type="journal article" date="2024" name="Nat. Commun.">
        <title>Phylogenomics reveals the evolutionary origins of lichenization in chlorophyte algae.</title>
        <authorList>
            <person name="Puginier C."/>
            <person name="Libourel C."/>
            <person name="Otte J."/>
            <person name="Skaloud P."/>
            <person name="Haon M."/>
            <person name="Grisel S."/>
            <person name="Petersen M."/>
            <person name="Berrin J.G."/>
            <person name="Delaux P.M."/>
            <person name="Dal Grande F."/>
            <person name="Keller J."/>
        </authorList>
    </citation>
    <scope>NUCLEOTIDE SEQUENCE [LARGE SCALE GENOMIC DNA]</scope>
    <source>
        <strain evidence="8 9">SAG 2036</strain>
    </source>
</reference>
<dbReference type="InterPro" id="IPR004254">
    <property type="entry name" value="AdipoR/HlyIII-related"/>
</dbReference>
<feature type="compositionally biased region" description="Basic residues" evidence="6">
    <location>
        <begin position="85"/>
        <end position="94"/>
    </location>
</feature>
<feature type="transmembrane region" description="Helical" evidence="7">
    <location>
        <begin position="239"/>
        <end position="257"/>
    </location>
</feature>
<proteinExistence type="predicted"/>
<feature type="binding site" evidence="5">
    <location>
        <position position="343"/>
    </location>
    <ligand>
        <name>Zn(2+)</name>
        <dbReference type="ChEBI" id="CHEBI:29105"/>
    </ligand>
</feature>
<evidence type="ECO:0000313" key="9">
    <source>
        <dbReference type="Proteomes" id="UP001465755"/>
    </source>
</evidence>
<dbReference type="Pfam" id="PF03006">
    <property type="entry name" value="HlyIII"/>
    <property type="match status" value="1"/>
</dbReference>
<dbReference type="GO" id="GO:0009744">
    <property type="term" value="P:response to sucrose"/>
    <property type="evidence" value="ECO:0007669"/>
    <property type="project" value="UniProtKB-ARBA"/>
</dbReference>
<dbReference type="PANTHER" id="PTHR20855">
    <property type="entry name" value="ADIPOR/PROGESTIN RECEPTOR-RELATED"/>
    <property type="match status" value="1"/>
</dbReference>
<evidence type="ECO:0000256" key="4">
    <source>
        <dbReference type="ARBA" id="ARBA00023136"/>
    </source>
</evidence>
<dbReference type="GO" id="GO:0038023">
    <property type="term" value="F:signaling receptor activity"/>
    <property type="evidence" value="ECO:0007669"/>
    <property type="project" value="TreeGrafter"/>
</dbReference>
<evidence type="ECO:0000256" key="1">
    <source>
        <dbReference type="ARBA" id="ARBA00004141"/>
    </source>
</evidence>
<evidence type="ECO:0000256" key="2">
    <source>
        <dbReference type="ARBA" id="ARBA00022692"/>
    </source>
</evidence>
<keyword evidence="5" id="KW-0479">Metal-binding</keyword>
<feature type="transmembrane region" description="Helical" evidence="7">
    <location>
        <begin position="175"/>
        <end position="195"/>
    </location>
</feature>
<feature type="binding site" evidence="5">
    <location>
        <position position="339"/>
    </location>
    <ligand>
        <name>Zn(2+)</name>
        <dbReference type="ChEBI" id="CHEBI:29105"/>
    </ligand>
</feature>
<gene>
    <name evidence="8" type="ORF">WJX73_010328</name>
</gene>
<feature type="transmembrane region" description="Helical" evidence="7">
    <location>
        <begin position="207"/>
        <end position="227"/>
    </location>
</feature>
<keyword evidence="2 7" id="KW-0812">Transmembrane</keyword>
<comment type="caution">
    <text evidence="8">The sequence shown here is derived from an EMBL/GenBank/DDBJ whole genome shotgun (WGS) entry which is preliminary data.</text>
</comment>
<dbReference type="Proteomes" id="UP001465755">
    <property type="component" value="Unassembled WGS sequence"/>
</dbReference>
<evidence type="ECO:0000313" key="8">
    <source>
        <dbReference type="EMBL" id="KAK9807384.1"/>
    </source>
</evidence>
<dbReference type="GO" id="GO:0046872">
    <property type="term" value="F:metal ion binding"/>
    <property type="evidence" value="ECO:0007669"/>
    <property type="project" value="UniProtKB-KW"/>
</dbReference>
<organism evidence="8 9">
    <name type="scientific">Symbiochloris irregularis</name>
    <dbReference type="NCBI Taxonomy" id="706552"/>
    <lineage>
        <taxon>Eukaryota</taxon>
        <taxon>Viridiplantae</taxon>
        <taxon>Chlorophyta</taxon>
        <taxon>core chlorophytes</taxon>
        <taxon>Trebouxiophyceae</taxon>
        <taxon>Trebouxiales</taxon>
        <taxon>Trebouxiaceae</taxon>
        <taxon>Symbiochloris</taxon>
    </lineage>
</organism>
<dbReference type="GO" id="GO:0016020">
    <property type="term" value="C:membrane"/>
    <property type="evidence" value="ECO:0007669"/>
    <property type="project" value="UniProtKB-SubCell"/>
</dbReference>
<evidence type="ECO:0000256" key="6">
    <source>
        <dbReference type="SAM" id="MobiDB-lite"/>
    </source>
</evidence>
<sequence>MQRRFFDANLHNGFCTRVPQRGQLASINVFTNFVFVAITDQNMPALVFVSNASDAIQLAQEGRPASGSQATTSARADFQDAPHAPARHKSGRPRRALAKTQGQNLYWFEDAPADLQFNRYIRSGYRAGLSYGECVCSVFQYHNETGNIWAHFVPLLCILISLLSRTLRPWPTAQWAFYENVAPIALVFGASVLYHTFMAHHTTYRKWLLLDMCGVFLVFIASMHRLLDWGFPCHPQTATLFTVLYYSSAVGCIIAGLKATTALHRGLPLGMLFLVRLTALLTRKLLNSGAQDSLHAYAIMEACTVTGATLNVLRVPERWLQPQVKPRTPGLLDYWLNSHQLMHILVTVSMLQLHRGASIDYAYWASQPQCPA</sequence>
<dbReference type="EMBL" id="JALJOQ010000031">
    <property type="protein sequence ID" value="KAK9807384.1"/>
    <property type="molecule type" value="Genomic_DNA"/>
</dbReference>
<feature type="region of interest" description="Disordered" evidence="6">
    <location>
        <begin position="60"/>
        <end position="94"/>
    </location>
</feature>
<feature type="binding site" evidence="5">
    <location>
        <position position="195"/>
    </location>
    <ligand>
        <name>Zn(2+)</name>
        <dbReference type="ChEBI" id="CHEBI:29105"/>
    </ligand>
</feature>
<keyword evidence="9" id="KW-1185">Reference proteome</keyword>
<dbReference type="PANTHER" id="PTHR20855:SF138">
    <property type="entry name" value="PROGESTIN AND ADIPOQ RECEPTOR FAMILY MEMBER 4"/>
    <property type="match status" value="1"/>
</dbReference>
<evidence type="ECO:0000256" key="5">
    <source>
        <dbReference type="PIRSR" id="PIRSR604254-1"/>
    </source>
</evidence>
<evidence type="ECO:0000256" key="3">
    <source>
        <dbReference type="ARBA" id="ARBA00022989"/>
    </source>
</evidence>
<keyword evidence="4 7" id="KW-0472">Membrane</keyword>
<keyword evidence="3 7" id="KW-1133">Transmembrane helix</keyword>
<evidence type="ECO:0000256" key="7">
    <source>
        <dbReference type="SAM" id="Phobius"/>
    </source>
</evidence>
<comment type="subcellular location">
    <subcellularLocation>
        <location evidence="1">Membrane</location>
        <topology evidence="1">Multi-pass membrane protein</topology>
    </subcellularLocation>
</comment>
<feature type="transmembrane region" description="Helical" evidence="7">
    <location>
        <begin position="146"/>
        <end position="163"/>
    </location>
</feature>
<protein>
    <recommendedName>
        <fullName evidence="10">Progestin and adipoQ receptor family member 4</fullName>
    </recommendedName>
</protein>
<evidence type="ECO:0008006" key="10">
    <source>
        <dbReference type="Google" id="ProtNLM"/>
    </source>
</evidence>
<name>A0AAW1PCC7_9CHLO</name>